<dbReference type="Proteomes" id="UP001055811">
    <property type="component" value="Linkage Group LG04"/>
</dbReference>
<proteinExistence type="predicted"/>
<sequence>MASRNEPSDAYTETTDEEEKMYNKILHGICSPRGRTRNDQRSPWVQDWNQVFLLVCAMGLFVDPLFFYTLSISESCMCVYVDRWLAVTVTVLRCMTDALHVWNMWLQFKMKRSSPAYQQLNTDEMTVRKVVMRLMTEAKNRFSLDIFVILPISQVVLWVVIPTLLEKGSTTFVMTVFLIMFIFQYLPKIYHFVRLLRRTQNRSGYIFDTVWWGVAFNMIAYFVASHAVGACWYLLGTQRVARCLMEKCMETNRCTPRVLTCEEFIYYGTNRLVGDMSRLLWGENRSARSTCLQDNNGFTFGAYKWTVQLVSNKSRLEKILFPIFWGLMTLSTFGNLESATDSLEVVFTVAVLTTGLLLVTMLIGNIKVFFHATTSKKQAMQLKMRDIEWWMRRRNLPQGFRQRVRNYERQNWAAMRGVDESEMICNLPEGLRRDIKYHLCLDLVRQVPLFQHMNNLVLENICDRVRPLIFTKGEIITREGDPVQRMLFIVRGHLQSSQCLREGVKSCCMLGPGNFSGDELLSWCLKRPFIERLPPSSSTLVTLETTEAFELHSEDVKYVTQHFRYTFVNEKVKMSARYYSPGWRTWAAVAIQLAWRRYKHMLTLNLLSFIRPRNPLSRCSSLGEDRVRLYTALLTSPKPNQDDFDF</sequence>
<gene>
    <name evidence="1" type="ORF">L2E82_25864</name>
</gene>
<name>A0ACB9E568_CICIN</name>
<protein>
    <submittedName>
        <fullName evidence="1">Uncharacterized protein</fullName>
    </submittedName>
</protein>
<evidence type="ECO:0000313" key="1">
    <source>
        <dbReference type="EMBL" id="KAI3753800.1"/>
    </source>
</evidence>
<evidence type="ECO:0000313" key="2">
    <source>
        <dbReference type="Proteomes" id="UP001055811"/>
    </source>
</evidence>
<comment type="caution">
    <text evidence="1">The sequence shown here is derived from an EMBL/GenBank/DDBJ whole genome shotgun (WGS) entry which is preliminary data.</text>
</comment>
<organism evidence="1 2">
    <name type="scientific">Cichorium intybus</name>
    <name type="common">Chicory</name>
    <dbReference type="NCBI Taxonomy" id="13427"/>
    <lineage>
        <taxon>Eukaryota</taxon>
        <taxon>Viridiplantae</taxon>
        <taxon>Streptophyta</taxon>
        <taxon>Embryophyta</taxon>
        <taxon>Tracheophyta</taxon>
        <taxon>Spermatophyta</taxon>
        <taxon>Magnoliopsida</taxon>
        <taxon>eudicotyledons</taxon>
        <taxon>Gunneridae</taxon>
        <taxon>Pentapetalae</taxon>
        <taxon>asterids</taxon>
        <taxon>campanulids</taxon>
        <taxon>Asterales</taxon>
        <taxon>Asteraceae</taxon>
        <taxon>Cichorioideae</taxon>
        <taxon>Cichorieae</taxon>
        <taxon>Cichoriinae</taxon>
        <taxon>Cichorium</taxon>
    </lineage>
</organism>
<dbReference type="EMBL" id="CM042012">
    <property type="protein sequence ID" value="KAI3753800.1"/>
    <property type="molecule type" value="Genomic_DNA"/>
</dbReference>
<reference evidence="2" key="1">
    <citation type="journal article" date="2022" name="Mol. Ecol. Resour.">
        <title>The genomes of chicory, endive, great burdock and yacon provide insights into Asteraceae palaeo-polyploidization history and plant inulin production.</title>
        <authorList>
            <person name="Fan W."/>
            <person name="Wang S."/>
            <person name="Wang H."/>
            <person name="Wang A."/>
            <person name="Jiang F."/>
            <person name="Liu H."/>
            <person name="Zhao H."/>
            <person name="Xu D."/>
            <person name="Zhang Y."/>
        </authorList>
    </citation>
    <scope>NUCLEOTIDE SEQUENCE [LARGE SCALE GENOMIC DNA]</scope>
    <source>
        <strain evidence="2">cv. Punajuju</strain>
    </source>
</reference>
<accession>A0ACB9E568</accession>
<keyword evidence="2" id="KW-1185">Reference proteome</keyword>
<reference evidence="1 2" key="2">
    <citation type="journal article" date="2022" name="Mol. Ecol. Resour.">
        <title>The genomes of chicory, endive, great burdock and yacon provide insights into Asteraceae paleo-polyploidization history and plant inulin production.</title>
        <authorList>
            <person name="Fan W."/>
            <person name="Wang S."/>
            <person name="Wang H."/>
            <person name="Wang A."/>
            <person name="Jiang F."/>
            <person name="Liu H."/>
            <person name="Zhao H."/>
            <person name="Xu D."/>
            <person name="Zhang Y."/>
        </authorList>
    </citation>
    <scope>NUCLEOTIDE SEQUENCE [LARGE SCALE GENOMIC DNA]</scope>
    <source>
        <strain evidence="2">cv. Punajuju</strain>
        <tissue evidence="1">Leaves</tissue>
    </source>
</reference>